<evidence type="ECO:0008006" key="4">
    <source>
        <dbReference type="Google" id="ProtNLM"/>
    </source>
</evidence>
<keyword evidence="1" id="KW-0472">Membrane</keyword>
<accession>A0ABU2KND0</accession>
<comment type="caution">
    <text evidence="2">The sequence shown here is derived from an EMBL/GenBank/DDBJ whole genome shotgun (WGS) entry which is preliminary data.</text>
</comment>
<feature type="transmembrane region" description="Helical" evidence="1">
    <location>
        <begin position="86"/>
        <end position="108"/>
    </location>
</feature>
<dbReference type="EMBL" id="JAVREK010000001">
    <property type="protein sequence ID" value="MDT0300774.1"/>
    <property type="molecule type" value="Genomic_DNA"/>
</dbReference>
<evidence type="ECO:0000256" key="1">
    <source>
        <dbReference type="SAM" id="Phobius"/>
    </source>
</evidence>
<keyword evidence="1" id="KW-1133">Transmembrane helix</keyword>
<reference evidence="3" key="1">
    <citation type="submission" date="2023-07" db="EMBL/GenBank/DDBJ databases">
        <title>30 novel species of actinomycetes from the DSMZ collection.</title>
        <authorList>
            <person name="Nouioui I."/>
        </authorList>
    </citation>
    <scope>NUCLEOTIDE SEQUENCE [LARGE SCALE GENOMIC DNA]</scope>
    <source>
        <strain evidence="3">DSM 45055</strain>
    </source>
</reference>
<protein>
    <recommendedName>
        <fullName evidence="4">DUF2269 family protein</fullName>
    </recommendedName>
</protein>
<keyword evidence="3" id="KW-1185">Reference proteome</keyword>
<feature type="transmembrane region" description="Helical" evidence="1">
    <location>
        <begin position="6"/>
        <end position="33"/>
    </location>
</feature>
<feature type="transmembrane region" description="Helical" evidence="1">
    <location>
        <begin position="59"/>
        <end position="80"/>
    </location>
</feature>
<dbReference type="Proteomes" id="UP001183226">
    <property type="component" value="Unassembled WGS sequence"/>
</dbReference>
<name>A0ABU2KND0_9ACTN</name>
<dbReference type="RefSeq" id="WP_311543198.1">
    <property type="nucleotide sequence ID" value="NZ_JAVREK010000001.1"/>
</dbReference>
<sequence>MFALVIVATSIMVFGISLLRCWVIGSNAVLLAAKERAGELSELEAARIRLAVLERALSIVRYVGMGMGAVLFLIIVGSAVTDLGAWAGVYAVVLLALMFASAVPFVVFSVKHARTKETIDSLS</sequence>
<evidence type="ECO:0000313" key="3">
    <source>
        <dbReference type="Proteomes" id="UP001183226"/>
    </source>
</evidence>
<organism evidence="2 3">
    <name type="scientific">Streptomonospora wellingtoniae</name>
    <dbReference type="NCBI Taxonomy" id="3075544"/>
    <lineage>
        <taxon>Bacteria</taxon>
        <taxon>Bacillati</taxon>
        <taxon>Actinomycetota</taxon>
        <taxon>Actinomycetes</taxon>
        <taxon>Streptosporangiales</taxon>
        <taxon>Nocardiopsidaceae</taxon>
        <taxon>Streptomonospora</taxon>
    </lineage>
</organism>
<proteinExistence type="predicted"/>
<gene>
    <name evidence="2" type="ORF">RM446_01435</name>
</gene>
<evidence type="ECO:0000313" key="2">
    <source>
        <dbReference type="EMBL" id="MDT0300774.1"/>
    </source>
</evidence>
<keyword evidence="1" id="KW-0812">Transmembrane</keyword>